<feature type="non-terminal residue" evidence="2">
    <location>
        <position position="73"/>
    </location>
</feature>
<evidence type="ECO:0000313" key="3">
    <source>
        <dbReference type="Proteomes" id="UP000799438"/>
    </source>
</evidence>
<dbReference type="Gene3D" id="1.10.287.110">
    <property type="entry name" value="DnaJ domain"/>
    <property type="match status" value="1"/>
</dbReference>
<protein>
    <recommendedName>
        <fullName evidence="1">J domain-containing protein</fullName>
    </recommendedName>
</protein>
<dbReference type="GeneID" id="54294684"/>
<dbReference type="InterPro" id="IPR018253">
    <property type="entry name" value="DnaJ_domain_CS"/>
</dbReference>
<dbReference type="SUPFAM" id="SSF46565">
    <property type="entry name" value="Chaperone J-domain"/>
    <property type="match status" value="1"/>
</dbReference>
<dbReference type="InterPro" id="IPR001623">
    <property type="entry name" value="DnaJ_domain"/>
</dbReference>
<proteinExistence type="predicted"/>
<dbReference type="Proteomes" id="UP000799438">
    <property type="component" value="Unassembled WGS sequence"/>
</dbReference>
<keyword evidence="3" id="KW-1185">Reference proteome</keyword>
<name>A0A6A6B6H4_9PEZI</name>
<dbReference type="PRINTS" id="PR00625">
    <property type="entry name" value="JDOMAIN"/>
</dbReference>
<dbReference type="RefSeq" id="XP_033395422.1">
    <property type="nucleotide sequence ID" value="XM_033537188.1"/>
</dbReference>
<sequence length="73" mass="8025">MASPLPPDPYAALGVSKAATPTEIKTAYRKLALKCHPDKVADPAQKADAAVEFHKVQQAYEILGDDDKRERYN</sequence>
<organism evidence="2 3">
    <name type="scientific">Aplosporella prunicola CBS 121167</name>
    <dbReference type="NCBI Taxonomy" id="1176127"/>
    <lineage>
        <taxon>Eukaryota</taxon>
        <taxon>Fungi</taxon>
        <taxon>Dikarya</taxon>
        <taxon>Ascomycota</taxon>
        <taxon>Pezizomycotina</taxon>
        <taxon>Dothideomycetes</taxon>
        <taxon>Dothideomycetes incertae sedis</taxon>
        <taxon>Botryosphaeriales</taxon>
        <taxon>Aplosporellaceae</taxon>
        <taxon>Aplosporella</taxon>
    </lineage>
</organism>
<evidence type="ECO:0000259" key="1">
    <source>
        <dbReference type="PROSITE" id="PS50076"/>
    </source>
</evidence>
<dbReference type="Pfam" id="PF00226">
    <property type="entry name" value="DnaJ"/>
    <property type="match status" value="1"/>
</dbReference>
<dbReference type="PANTHER" id="PTHR24074">
    <property type="entry name" value="CO-CHAPERONE PROTEIN DJLA"/>
    <property type="match status" value="1"/>
</dbReference>
<dbReference type="OrthoDB" id="10250354at2759"/>
<dbReference type="PROSITE" id="PS50076">
    <property type="entry name" value="DNAJ_2"/>
    <property type="match status" value="1"/>
</dbReference>
<gene>
    <name evidence="2" type="ORF">K452DRAFT_231731</name>
</gene>
<dbReference type="CDD" id="cd06257">
    <property type="entry name" value="DnaJ"/>
    <property type="match status" value="1"/>
</dbReference>
<dbReference type="EMBL" id="ML995492">
    <property type="protein sequence ID" value="KAF2139709.1"/>
    <property type="molecule type" value="Genomic_DNA"/>
</dbReference>
<dbReference type="InterPro" id="IPR050817">
    <property type="entry name" value="DjlA_DnaK_co-chaperone"/>
</dbReference>
<dbReference type="InterPro" id="IPR036869">
    <property type="entry name" value="J_dom_sf"/>
</dbReference>
<accession>A0A6A6B6H4</accession>
<evidence type="ECO:0000313" key="2">
    <source>
        <dbReference type="EMBL" id="KAF2139709.1"/>
    </source>
</evidence>
<dbReference type="SMART" id="SM00271">
    <property type="entry name" value="DnaJ"/>
    <property type="match status" value="1"/>
</dbReference>
<reference evidence="2" key="1">
    <citation type="journal article" date="2020" name="Stud. Mycol.">
        <title>101 Dothideomycetes genomes: a test case for predicting lifestyles and emergence of pathogens.</title>
        <authorList>
            <person name="Haridas S."/>
            <person name="Albert R."/>
            <person name="Binder M."/>
            <person name="Bloem J."/>
            <person name="Labutti K."/>
            <person name="Salamov A."/>
            <person name="Andreopoulos B."/>
            <person name="Baker S."/>
            <person name="Barry K."/>
            <person name="Bills G."/>
            <person name="Bluhm B."/>
            <person name="Cannon C."/>
            <person name="Castanera R."/>
            <person name="Culley D."/>
            <person name="Daum C."/>
            <person name="Ezra D."/>
            <person name="Gonzalez J."/>
            <person name="Henrissat B."/>
            <person name="Kuo A."/>
            <person name="Liang C."/>
            <person name="Lipzen A."/>
            <person name="Lutzoni F."/>
            <person name="Magnuson J."/>
            <person name="Mondo S."/>
            <person name="Nolan M."/>
            <person name="Ohm R."/>
            <person name="Pangilinan J."/>
            <person name="Park H.-J."/>
            <person name="Ramirez L."/>
            <person name="Alfaro M."/>
            <person name="Sun H."/>
            <person name="Tritt A."/>
            <person name="Yoshinaga Y."/>
            <person name="Zwiers L.-H."/>
            <person name="Turgeon B."/>
            <person name="Goodwin S."/>
            <person name="Spatafora J."/>
            <person name="Crous P."/>
            <person name="Grigoriev I."/>
        </authorList>
    </citation>
    <scope>NUCLEOTIDE SEQUENCE</scope>
    <source>
        <strain evidence="2">CBS 121167</strain>
    </source>
</reference>
<dbReference type="AlphaFoldDB" id="A0A6A6B6H4"/>
<dbReference type="PROSITE" id="PS00636">
    <property type="entry name" value="DNAJ_1"/>
    <property type="match status" value="1"/>
</dbReference>
<feature type="domain" description="J" evidence="1">
    <location>
        <begin position="8"/>
        <end position="73"/>
    </location>
</feature>